<dbReference type="Pfam" id="PF12776">
    <property type="entry name" value="Myb_DNA-bind_3"/>
    <property type="match status" value="1"/>
</dbReference>
<feature type="compositionally biased region" description="Basic residues" evidence="1">
    <location>
        <begin position="58"/>
        <end position="69"/>
    </location>
</feature>
<evidence type="ECO:0000256" key="1">
    <source>
        <dbReference type="SAM" id="MobiDB-lite"/>
    </source>
</evidence>
<dbReference type="EnsemblPlants" id="QL11p050236:mrna">
    <property type="protein sequence ID" value="QL11p050236:mrna"/>
    <property type="gene ID" value="QL11p050236"/>
</dbReference>
<evidence type="ECO:0000313" key="4">
    <source>
        <dbReference type="Proteomes" id="UP000594261"/>
    </source>
</evidence>
<evidence type="ECO:0000259" key="2">
    <source>
        <dbReference type="Pfam" id="PF12776"/>
    </source>
</evidence>
<dbReference type="Proteomes" id="UP000594261">
    <property type="component" value="Chromosome 11"/>
</dbReference>
<sequence length="417" mass="46421">MSSIFINAPSSSSSMKRTYPPSRNKPSIEELKQGNYNPTRNKGSHPRVIRTSSASLRLGRRCRHSRSLHSRKEVVTKMGKGKPKADGNGKQKADGDGKPKADGDGVRTGWKNPKELKAYCDLSAAQVLDGQKHNGFLRKEGVDEVIAQLGEMGKVVTPTQFKNKWDHLRKCWKTWKECFSETGLGYDPVTGVIHMTDEWWTRKIQACPKAATYKNKPLPNIKSMEIMFEGTVATGKYAFCTSGKIPNDCTEGSGDSADSKEFVDPQCEPSANSVDPMEVEGPASSRARPAVNKGKGLASGVQLFRGLGKKPRKKRSTMQEMSDSLKSMSDVIVESRSISTHSTPFRTTAANEMQAIMDMVLTLPGVQAGDRLHMFSTFFFMNNVDGRNMFAANVERKEVQLRWLEKQYEMNPQFHVL</sequence>
<feature type="region of interest" description="Disordered" evidence="1">
    <location>
        <begin position="250"/>
        <end position="292"/>
    </location>
</feature>
<dbReference type="EMBL" id="LRBV02000011">
    <property type="status" value="NOT_ANNOTATED_CDS"/>
    <property type="molecule type" value="Genomic_DNA"/>
</dbReference>
<feature type="region of interest" description="Disordered" evidence="1">
    <location>
        <begin position="1"/>
        <end position="109"/>
    </location>
</feature>
<dbReference type="OMA" id="ERFTHAC"/>
<evidence type="ECO:0000313" key="3">
    <source>
        <dbReference type="EnsemblPlants" id="QL11p050236:mrna"/>
    </source>
</evidence>
<reference evidence="3 4" key="1">
    <citation type="journal article" date="2016" name="G3 (Bethesda)">
        <title>First Draft Assembly and Annotation of the Genome of a California Endemic Oak Quercus lobata Nee (Fagaceae).</title>
        <authorList>
            <person name="Sork V.L."/>
            <person name="Fitz-Gibbon S.T."/>
            <person name="Puiu D."/>
            <person name="Crepeau M."/>
            <person name="Gugger P.F."/>
            <person name="Sherman R."/>
            <person name="Stevens K."/>
            <person name="Langley C.H."/>
            <person name="Pellegrini M."/>
            <person name="Salzberg S.L."/>
        </authorList>
    </citation>
    <scope>NUCLEOTIDE SEQUENCE [LARGE SCALE GENOMIC DNA]</scope>
    <source>
        <strain evidence="3 4">cv. SW786</strain>
    </source>
</reference>
<dbReference type="PANTHER" id="PTHR31704:SF37">
    <property type="entry name" value="HEAT SHOCK PROTEIN"/>
    <property type="match status" value="1"/>
</dbReference>
<reference evidence="3" key="2">
    <citation type="submission" date="2021-01" db="UniProtKB">
        <authorList>
            <consortium name="EnsemblPlants"/>
        </authorList>
    </citation>
    <scope>IDENTIFICATION</scope>
</reference>
<dbReference type="AlphaFoldDB" id="A0A7N2N0B1"/>
<feature type="domain" description="Myb/SANT-like" evidence="2">
    <location>
        <begin position="113"/>
        <end position="202"/>
    </location>
</feature>
<accession>A0A7N2N0B1</accession>
<feature type="compositionally biased region" description="Basic and acidic residues" evidence="1">
    <location>
        <begin position="83"/>
        <end position="105"/>
    </location>
</feature>
<dbReference type="InterPro" id="IPR024752">
    <property type="entry name" value="Myb/SANT-like_dom"/>
</dbReference>
<dbReference type="Gramene" id="QL11p050236:mrna">
    <property type="protein sequence ID" value="QL11p050236:mrna"/>
    <property type="gene ID" value="QL11p050236"/>
</dbReference>
<protein>
    <recommendedName>
        <fullName evidence="2">Myb/SANT-like domain-containing protein</fullName>
    </recommendedName>
</protein>
<name>A0A7N2N0B1_QUELO</name>
<dbReference type="PANTHER" id="PTHR31704">
    <property type="entry name" value="MYB/SANT-LIKE DNA-BINDING DOMAIN PROTEIN-RELATED"/>
    <property type="match status" value="1"/>
</dbReference>
<dbReference type="InParanoid" id="A0A7N2N0B1"/>
<proteinExistence type="predicted"/>
<keyword evidence="4" id="KW-1185">Reference proteome</keyword>
<organism evidence="3 4">
    <name type="scientific">Quercus lobata</name>
    <name type="common">Valley oak</name>
    <dbReference type="NCBI Taxonomy" id="97700"/>
    <lineage>
        <taxon>Eukaryota</taxon>
        <taxon>Viridiplantae</taxon>
        <taxon>Streptophyta</taxon>
        <taxon>Embryophyta</taxon>
        <taxon>Tracheophyta</taxon>
        <taxon>Spermatophyta</taxon>
        <taxon>Magnoliopsida</taxon>
        <taxon>eudicotyledons</taxon>
        <taxon>Gunneridae</taxon>
        <taxon>Pentapetalae</taxon>
        <taxon>rosids</taxon>
        <taxon>fabids</taxon>
        <taxon>Fagales</taxon>
        <taxon>Fagaceae</taxon>
        <taxon>Quercus</taxon>
    </lineage>
</organism>